<feature type="non-terminal residue" evidence="1">
    <location>
        <position position="1"/>
    </location>
</feature>
<dbReference type="Proteomes" id="UP001233999">
    <property type="component" value="Unassembled WGS sequence"/>
</dbReference>
<evidence type="ECO:0000313" key="1">
    <source>
        <dbReference type="EMBL" id="KAJ9589975.1"/>
    </source>
</evidence>
<reference evidence="1" key="2">
    <citation type="submission" date="2023-05" db="EMBL/GenBank/DDBJ databases">
        <authorList>
            <person name="Fouks B."/>
        </authorList>
    </citation>
    <scope>NUCLEOTIDE SEQUENCE</scope>
    <source>
        <strain evidence="1">Stay&amp;Tobe</strain>
        <tissue evidence="1">Testes</tissue>
    </source>
</reference>
<reference evidence="1" key="1">
    <citation type="journal article" date="2023" name="IScience">
        <title>Live-bearing cockroach genome reveals convergent evolutionary mechanisms linked to viviparity in insects and beyond.</title>
        <authorList>
            <person name="Fouks B."/>
            <person name="Harrison M.C."/>
            <person name="Mikhailova A.A."/>
            <person name="Marchal E."/>
            <person name="English S."/>
            <person name="Carruthers M."/>
            <person name="Jennings E.C."/>
            <person name="Chiamaka E.L."/>
            <person name="Frigard R.A."/>
            <person name="Pippel M."/>
            <person name="Attardo G.M."/>
            <person name="Benoit J.B."/>
            <person name="Bornberg-Bauer E."/>
            <person name="Tobe S.S."/>
        </authorList>
    </citation>
    <scope>NUCLEOTIDE SEQUENCE</scope>
    <source>
        <strain evidence="1">Stay&amp;Tobe</strain>
    </source>
</reference>
<sequence length="74" mass="9323">IDVINHILFVIFREFIECIYLMYLFIESRLSHRLSHRFIDVIICYKHRFIHRLRVSHRLSHRFLEIVLCYHRLL</sequence>
<dbReference type="EMBL" id="JASPKZ010004579">
    <property type="protein sequence ID" value="KAJ9589975.1"/>
    <property type="molecule type" value="Genomic_DNA"/>
</dbReference>
<organism evidence="1 2">
    <name type="scientific">Diploptera punctata</name>
    <name type="common">Pacific beetle cockroach</name>
    <dbReference type="NCBI Taxonomy" id="6984"/>
    <lineage>
        <taxon>Eukaryota</taxon>
        <taxon>Metazoa</taxon>
        <taxon>Ecdysozoa</taxon>
        <taxon>Arthropoda</taxon>
        <taxon>Hexapoda</taxon>
        <taxon>Insecta</taxon>
        <taxon>Pterygota</taxon>
        <taxon>Neoptera</taxon>
        <taxon>Polyneoptera</taxon>
        <taxon>Dictyoptera</taxon>
        <taxon>Blattodea</taxon>
        <taxon>Blaberoidea</taxon>
        <taxon>Blaberidae</taxon>
        <taxon>Diplopterinae</taxon>
        <taxon>Diploptera</taxon>
    </lineage>
</organism>
<proteinExistence type="predicted"/>
<keyword evidence="2" id="KW-1185">Reference proteome</keyword>
<feature type="non-terminal residue" evidence="1">
    <location>
        <position position="74"/>
    </location>
</feature>
<gene>
    <name evidence="1" type="ORF">L9F63_016893</name>
</gene>
<name>A0AAD8EGR7_DIPPU</name>
<dbReference type="AlphaFoldDB" id="A0AAD8EGR7"/>
<comment type="caution">
    <text evidence="1">The sequence shown here is derived from an EMBL/GenBank/DDBJ whole genome shotgun (WGS) entry which is preliminary data.</text>
</comment>
<evidence type="ECO:0000313" key="2">
    <source>
        <dbReference type="Proteomes" id="UP001233999"/>
    </source>
</evidence>
<protein>
    <submittedName>
        <fullName evidence="1">Uncharacterized protein</fullName>
    </submittedName>
</protein>
<accession>A0AAD8EGR7</accession>